<feature type="domain" description="Globin-sensor" evidence="2">
    <location>
        <begin position="18"/>
        <end position="203"/>
    </location>
</feature>
<keyword evidence="1" id="KW-0472">Membrane</keyword>
<dbReference type="GO" id="GO:0019825">
    <property type="term" value="F:oxygen binding"/>
    <property type="evidence" value="ECO:0007669"/>
    <property type="project" value="InterPro"/>
</dbReference>
<gene>
    <name evidence="3" type="ORF">GLOTRDRAFT_55959</name>
</gene>
<keyword evidence="4" id="KW-1185">Reference proteome</keyword>
<dbReference type="PANTHER" id="PTHR42071:SF1">
    <property type="entry name" value="GLOBIN-SENSOR DOMAIN-CONTAINING PROTEIN"/>
    <property type="match status" value="1"/>
</dbReference>
<reference evidence="3 4" key="1">
    <citation type="journal article" date="2012" name="Science">
        <title>The Paleozoic origin of enzymatic lignin decomposition reconstructed from 31 fungal genomes.</title>
        <authorList>
            <person name="Floudas D."/>
            <person name="Binder M."/>
            <person name="Riley R."/>
            <person name="Barry K."/>
            <person name="Blanchette R.A."/>
            <person name="Henrissat B."/>
            <person name="Martinez A.T."/>
            <person name="Otillar R."/>
            <person name="Spatafora J.W."/>
            <person name="Yadav J.S."/>
            <person name="Aerts A."/>
            <person name="Benoit I."/>
            <person name="Boyd A."/>
            <person name="Carlson A."/>
            <person name="Copeland A."/>
            <person name="Coutinho P.M."/>
            <person name="de Vries R.P."/>
            <person name="Ferreira P."/>
            <person name="Findley K."/>
            <person name="Foster B."/>
            <person name="Gaskell J."/>
            <person name="Glotzer D."/>
            <person name="Gorecki P."/>
            <person name="Heitman J."/>
            <person name="Hesse C."/>
            <person name="Hori C."/>
            <person name="Igarashi K."/>
            <person name="Jurgens J.A."/>
            <person name="Kallen N."/>
            <person name="Kersten P."/>
            <person name="Kohler A."/>
            <person name="Kuees U."/>
            <person name="Kumar T.K.A."/>
            <person name="Kuo A."/>
            <person name="LaButti K."/>
            <person name="Larrondo L.F."/>
            <person name="Lindquist E."/>
            <person name="Ling A."/>
            <person name="Lombard V."/>
            <person name="Lucas S."/>
            <person name="Lundell T."/>
            <person name="Martin R."/>
            <person name="McLaughlin D.J."/>
            <person name="Morgenstern I."/>
            <person name="Morin E."/>
            <person name="Murat C."/>
            <person name="Nagy L.G."/>
            <person name="Nolan M."/>
            <person name="Ohm R.A."/>
            <person name="Patyshakuliyeva A."/>
            <person name="Rokas A."/>
            <person name="Ruiz-Duenas F.J."/>
            <person name="Sabat G."/>
            <person name="Salamov A."/>
            <person name="Samejima M."/>
            <person name="Schmutz J."/>
            <person name="Slot J.C."/>
            <person name="St John F."/>
            <person name="Stenlid J."/>
            <person name="Sun H."/>
            <person name="Sun S."/>
            <person name="Syed K."/>
            <person name="Tsang A."/>
            <person name="Wiebenga A."/>
            <person name="Young D."/>
            <person name="Pisabarro A."/>
            <person name="Eastwood D.C."/>
            <person name="Martin F."/>
            <person name="Cullen D."/>
            <person name="Grigoriev I.V."/>
            <person name="Hibbett D.S."/>
        </authorList>
    </citation>
    <scope>NUCLEOTIDE SEQUENCE [LARGE SCALE GENOMIC DNA]</scope>
    <source>
        <strain evidence="3 4">ATCC 11539</strain>
    </source>
</reference>
<evidence type="ECO:0000313" key="3">
    <source>
        <dbReference type="EMBL" id="EPQ59725.1"/>
    </source>
</evidence>
<sequence>MPSKISRVDPHSLTDLPSRVHYLKEFLQFTDEDGAAIQSSAPLLSALLPTILDTVYTHLLSFDITARAFVPKQPEQSGAGGAASVEELSLEHPNIKHRKDFLGQYFVKLVSNKDWSDASPFWCYLDLVGVMHTGEPGFKHRAKRPELRVEFIHMGLLLGWVEDLVADAVLQEASLDLQTKAKVIRAFNKLLWIQNDLFARHYVVDPASGTLPKGSEAKKLLLSASSDNKTLAIAGGVAAAVSAAVWLVRSLWS</sequence>
<dbReference type="eggNOG" id="ENOG502S0AP">
    <property type="taxonomic scope" value="Eukaryota"/>
</dbReference>
<proteinExistence type="predicted"/>
<dbReference type="RefSeq" id="XP_007861921.1">
    <property type="nucleotide sequence ID" value="XM_007863730.1"/>
</dbReference>
<dbReference type="Gene3D" id="1.10.490.10">
    <property type="entry name" value="Globins"/>
    <property type="match status" value="1"/>
</dbReference>
<dbReference type="Proteomes" id="UP000030669">
    <property type="component" value="Unassembled WGS sequence"/>
</dbReference>
<keyword evidence="1" id="KW-1133">Transmembrane helix</keyword>
<dbReference type="OMA" id="RVEVMHM"/>
<name>S7RXR5_GLOTA</name>
<accession>S7RXR5</accession>
<dbReference type="AlphaFoldDB" id="S7RXR5"/>
<dbReference type="Pfam" id="PF11563">
    <property type="entry name" value="Protoglobin"/>
    <property type="match status" value="1"/>
</dbReference>
<organism evidence="3 4">
    <name type="scientific">Gloeophyllum trabeum (strain ATCC 11539 / FP-39264 / Madison 617)</name>
    <name type="common">Brown rot fungus</name>
    <dbReference type="NCBI Taxonomy" id="670483"/>
    <lineage>
        <taxon>Eukaryota</taxon>
        <taxon>Fungi</taxon>
        <taxon>Dikarya</taxon>
        <taxon>Basidiomycota</taxon>
        <taxon>Agaricomycotina</taxon>
        <taxon>Agaricomycetes</taxon>
        <taxon>Gloeophyllales</taxon>
        <taxon>Gloeophyllaceae</taxon>
        <taxon>Gloeophyllum</taxon>
    </lineage>
</organism>
<dbReference type="PANTHER" id="PTHR42071">
    <property type="entry name" value="PROTOGLOBIN DOMAIN-CONTAINING PROTEIN"/>
    <property type="match status" value="1"/>
</dbReference>
<dbReference type="GeneID" id="19307080"/>
<dbReference type="GO" id="GO:0020037">
    <property type="term" value="F:heme binding"/>
    <property type="evidence" value="ECO:0007669"/>
    <property type="project" value="InterPro"/>
</dbReference>
<feature type="transmembrane region" description="Helical" evidence="1">
    <location>
        <begin position="231"/>
        <end position="252"/>
    </location>
</feature>
<dbReference type="InterPro" id="IPR012292">
    <property type="entry name" value="Globin/Proto"/>
</dbReference>
<evidence type="ECO:0000259" key="2">
    <source>
        <dbReference type="Pfam" id="PF11563"/>
    </source>
</evidence>
<dbReference type="HOGENOM" id="CLU_063074_2_0_1"/>
<keyword evidence="1" id="KW-0812">Transmembrane</keyword>
<dbReference type="InterPro" id="IPR044398">
    <property type="entry name" value="Globin-sensor_dom"/>
</dbReference>
<dbReference type="OrthoDB" id="10027058at2759"/>
<protein>
    <recommendedName>
        <fullName evidence="2">Globin-sensor domain-containing protein</fullName>
    </recommendedName>
</protein>
<evidence type="ECO:0000313" key="4">
    <source>
        <dbReference type="Proteomes" id="UP000030669"/>
    </source>
</evidence>
<dbReference type="EMBL" id="KB469297">
    <property type="protein sequence ID" value="EPQ59725.1"/>
    <property type="molecule type" value="Genomic_DNA"/>
</dbReference>
<dbReference type="KEGG" id="gtr:GLOTRDRAFT_55959"/>
<evidence type="ECO:0000256" key="1">
    <source>
        <dbReference type="SAM" id="Phobius"/>
    </source>
</evidence>